<evidence type="ECO:0000313" key="3">
    <source>
        <dbReference type="EMBL" id="KZE82084.1"/>
    </source>
</evidence>
<dbReference type="InterPro" id="IPR008928">
    <property type="entry name" value="6-hairpin_glycosidase_sf"/>
</dbReference>
<dbReference type="GO" id="GO:0005975">
    <property type="term" value="P:carbohydrate metabolic process"/>
    <property type="evidence" value="ECO:0007669"/>
    <property type="project" value="InterPro"/>
</dbReference>
<dbReference type="Proteomes" id="UP000076563">
    <property type="component" value="Unassembled WGS sequence"/>
</dbReference>
<name>A0A161S9C7_9BACL</name>
<dbReference type="PROSITE" id="PS50853">
    <property type="entry name" value="FN3"/>
    <property type="match status" value="1"/>
</dbReference>
<dbReference type="Gene3D" id="2.60.40.1180">
    <property type="entry name" value="Golgi alpha-mannosidase II"/>
    <property type="match status" value="1"/>
</dbReference>
<dbReference type="InterPro" id="IPR013783">
    <property type="entry name" value="Ig-like_fold"/>
</dbReference>
<dbReference type="EMBL" id="LQRA01000039">
    <property type="protein sequence ID" value="KZE82084.1"/>
    <property type="molecule type" value="Genomic_DNA"/>
</dbReference>
<dbReference type="OrthoDB" id="9768507at2"/>
<reference evidence="4" key="1">
    <citation type="submission" date="2016-01" db="EMBL/GenBank/DDBJ databases">
        <title>Draft genome of Chromobacterium sp. F49.</title>
        <authorList>
            <person name="Hong K.W."/>
        </authorList>
    </citation>
    <scope>NUCLEOTIDE SEQUENCE [LARGE SCALE GENOMIC DNA]</scope>
    <source>
        <strain evidence="4">M63</strain>
    </source>
</reference>
<dbReference type="Pfam" id="PF22124">
    <property type="entry name" value="Glyco_hydro_95_cat"/>
    <property type="match status" value="1"/>
</dbReference>
<dbReference type="SUPFAM" id="SSF49265">
    <property type="entry name" value="Fibronectin type III"/>
    <property type="match status" value="1"/>
</dbReference>
<evidence type="ECO:0000256" key="1">
    <source>
        <dbReference type="SAM" id="SignalP"/>
    </source>
</evidence>
<dbReference type="PANTHER" id="PTHR31084">
    <property type="entry name" value="ALPHA-L-FUCOSIDASE 2"/>
    <property type="match status" value="1"/>
</dbReference>
<dbReference type="InterPro" id="IPR036116">
    <property type="entry name" value="FN3_sf"/>
</dbReference>
<feature type="signal peptide" evidence="1">
    <location>
        <begin position="1"/>
        <end position="23"/>
    </location>
</feature>
<dbReference type="PANTHER" id="PTHR31084:SF0">
    <property type="entry name" value="ALPHA-L-FUCOSIDASE 2"/>
    <property type="match status" value="1"/>
</dbReference>
<dbReference type="Gene3D" id="1.50.10.10">
    <property type="match status" value="1"/>
</dbReference>
<feature type="chain" id="PRO_5038727250" description="Fibronectin type-III domain-containing protein" evidence="1">
    <location>
        <begin position="24"/>
        <end position="905"/>
    </location>
</feature>
<proteinExistence type="predicted"/>
<keyword evidence="1" id="KW-0732">Signal</keyword>
<dbReference type="InterPro" id="IPR013780">
    <property type="entry name" value="Glyco_hydro_b"/>
</dbReference>
<dbReference type="Pfam" id="PF00041">
    <property type="entry name" value="fn3"/>
    <property type="match status" value="1"/>
</dbReference>
<accession>A0A161S9C7</accession>
<gene>
    <name evidence="3" type="ORF">AV654_09470</name>
</gene>
<protein>
    <recommendedName>
        <fullName evidence="2">Fibronectin type-III domain-containing protein</fullName>
    </recommendedName>
</protein>
<dbReference type="InterPro" id="IPR054363">
    <property type="entry name" value="GH95_cat"/>
</dbReference>
<dbReference type="Gene3D" id="2.60.40.10">
    <property type="entry name" value="Immunoglobulins"/>
    <property type="match status" value="1"/>
</dbReference>
<dbReference type="InterPro" id="IPR049053">
    <property type="entry name" value="AFCA-like_C"/>
</dbReference>
<dbReference type="RefSeq" id="WP_063178696.1">
    <property type="nucleotide sequence ID" value="NZ_LQRA01000039.1"/>
</dbReference>
<organism evidence="3 4">
    <name type="scientific">Paenibacillus elgii</name>
    <dbReference type="NCBI Taxonomy" id="189691"/>
    <lineage>
        <taxon>Bacteria</taxon>
        <taxon>Bacillati</taxon>
        <taxon>Bacillota</taxon>
        <taxon>Bacilli</taxon>
        <taxon>Bacillales</taxon>
        <taxon>Paenibacillaceae</taxon>
        <taxon>Paenibacillus</taxon>
    </lineage>
</organism>
<dbReference type="GO" id="GO:0004560">
    <property type="term" value="F:alpha-L-fucosidase activity"/>
    <property type="evidence" value="ECO:0007669"/>
    <property type="project" value="TreeGrafter"/>
</dbReference>
<sequence>MKNKRMINLVLILTLIATMLPSAMVFGESTPDIAGARADTEAPTAPTGLRAGEITDTAAVLNWNASKDNEGVMQYEISYGTKTLLTENTTVTIPGLLPDTSYAFQVQARDAAGNQSAAASLNLVTKRSQNDHSMSDWQELQSLAPSRMTGVYTKLPGDFKGYADGPLLGNGDVGVVSGGTADSQTIYIDKNDFWMKSSKLTVGGVTIINKAHGTSSAPSYRYEQDLLNAEVRADVTLKNVQLKMKTWVDANSNLVITELRTQAAAPVPLTVDVWVPEAADKPFKSGTDAARGVLWAARESSANQAPKEWMSRAVLTTRLLGAPLTDFRSSGGKAQADFILQPNTTVTLVTQVSGGGGENPDVPEAASYLKLAQSRVMGTTPATIAAQHEAHMAWWKNFWLKSYAITNDEWFDKYYFGALYALAASNRTGKAAPGIFGSWVTNDSPGWGARYFLNYNFENPYWGVFSSNRPELADAYFDQVLGYMPYGINRTHEAGYRGFSTTRSLARPYGPATVGWDPARIPASPVAPEKTRSKLNDQLMLGAYLATNFINHYTYTKDREFLRNKAYPYLISLADFWEDYLMMENGKYVIKDSAPREANEHDDNSILDIAMVKFLMKGLMTASRDLDVDAARRAKWQDIIDKLTDYPTFVYPVTGKEVFKESDSYIDSKTGKRIVNRGRPFIGGTNVKGPWHAVMTGLFWPSDEINLSTTSRLKQIALNTIEAYGSWEQTNSFAMQFPAAVRIGYDVDEVLTNFKKIISSSKSSSLLMRNNLTVYQKGGGIETSGSVETINALMLQSYFDESRGKDVIHLFPMLPKNKYPEAHFRQLRARGAFVVSSGLHGGSIVDVRLTSEKGGPVHIVNPFGVGQVQVVKIDGTSEATVKVDQAQGLITFQTEAGASYKLRAN</sequence>
<dbReference type="Pfam" id="PF21307">
    <property type="entry name" value="Glyco_hydro_95_C"/>
    <property type="match status" value="1"/>
</dbReference>
<comment type="caution">
    <text evidence="3">The sequence shown here is derived from an EMBL/GenBank/DDBJ whole genome shotgun (WGS) entry which is preliminary data.</text>
</comment>
<evidence type="ECO:0000313" key="4">
    <source>
        <dbReference type="Proteomes" id="UP000076563"/>
    </source>
</evidence>
<dbReference type="SUPFAM" id="SSF48208">
    <property type="entry name" value="Six-hairpin glycosidases"/>
    <property type="match status" value="1"/>
</dbReference>
<keyword evidence="4" id="KW-1185">Reference proteome</keyword>
<feature type="domain" description="Fibronectin type-III" evidence="2">
    <location>
        <begin position="45"/>
        <end position="128"/>
    </location>
</feature>
<dbReference type="InterPro" id="IPR012341">
    <property type="entry name" value="6hp_glycosidase-like_sf"/>
</dbReference>
<dbReference type="AlphaFoldDB" id="A0A161S9C7"/>
<dbReference type="InterPro" id="IPR003961">
    <property type="entry name" value="FN3_dom"/>
</dbReference>
<evidence type="ECO:0000259" key="2">
    <source>
        <dbReference type="PROSITE" id="PS50853"/>
    </source>
</evidence>
<dbReference type="SMART" id="SM00060">
    <property type="entry name" value="FN3"/>
    <property type="match status" value="1"/>
</dbReference>
<dbReference type="CDD" id="cd00063">
    <property type="entry name" value="FN3"/>
    <property type="match status" value="1"/>
</dbReference>